<evidence type="ECO:0000313" key="2">
    <source>
        <dbReference type="EMBL" id="PQJ16605.1"/>
    </source>
</evidence>
<organism evidence="2 3">
    <name type="scientific">Aureicoccus marinus</name>
    <dbReference type="NCBI Taxonomy" id="754435"/>
    <lineage>
        <taxon>Bacteria</taxon>
        <taxon>Pseudomonadati</taxon>
        <taxon>Bacteroidota</taxon>
        <taxon>Flavobacteriia</taxon>
        <taxon>Flavobacteriales</taxon>
        <taxon>Flavobacteriaceae</taxon>
        <taxon>Aureicoccus</taxon>
    </lineage>
</organism>
<feature type="compositionally biased region" description="Acidic residues" evidence="1">
    <location>
        <begin position="150"/>
        <end position="175"/>
    </location>
</feature>
<feature type="compositionally biased region" description="Acidic residues" evidence="1">
    <location>
        <begin position="257"/>
        <end position="287"/>
    </location>
</feature>
<sequence>MVNPLIMEKDAFLALLKSPPEEYSIDQLNQLEALLGQHPYFQTAWALHLKALKPFDEVAYDRVLKRTAAHTSDREVLFEFITAEDFSPNHLAAGHPAHRKNRKEDSEGLVAMESADLEFAPAEEEEKTVATSEDLVEEPDWDAYASPAPDTEEEIAEETTEESFTLDEELEATSEEDSRTEEVSEEVEEELNEVEASEEVEETTTQESEEEWTPLTEAEMRSLGLLDDHTLVSEEAEIEESEEEELEEAREEPSSEMSEEAEPENLGIEEEALLEEFTEEVSDEMLEELALSESLEEVDETEPLSEEDEVMETSLSTPTEESALKEKPEPLAALESPEEPVGDQTPEAEAEAEPTQDSGDASPWYDQALTEEDQPSFTLSGDSEPLADLEPITEEETEMDLIADATLSLANEDSDLNRNPMFQTDFELDEEEKEPAGPPAEKRSFSDWLHKTKSKKDDTPPAPHPRSDSERGRKFEILDRFLESNPKIIPVVSEEITVDIEESVQVNRSEIMTETLAQLYREQKKYKKALKGYEVLRLKYPEKSSFFAAQIQELKSLIKEKKNKQ</sequence>
<feature type="compositionally biased region" description="Basic and acidic residues" evidence="1">
    <location>
        <begin position="440"/>
        <end position="473"/>
    </location>
</feature>
<feature type="compositionally biased region" description="Acidic residues" evidence="1">
    <location>
        <begin position="294"/>
        <end position="311"/>
    </location>
</feature>
<dbReference type="AlphaFoldDB" id="A0A2S7TAQ3"/>
<proteinExistence type="predicted"/>
<name>A0A2S7TAQ3_9FLAO</name>
<accession>A0A2S7TAQ3</accession>
<evidence type="ECO:0000256" key="1">
    <source>
        <dbReference type="SAM" id="MobiDB-lite"/>
    </source>
</evidence>
<feature type="compositionally biased region" description="Acidic residues" evidence="1">
    <location>
        <begin position="385"/>
        <end position="401"/>
    </location>
</feature>
<feature type="compositionally biased region" description="Acidic residues" evidence="1">
    <location>
        <begin position="336"/>
        <end position="354"/>
    </location>
</feature>
<feature type="region of interest" description="Disordered" evidence="1">
    <location>
        <begin position="117"/>
        <end position="473"/>
    </location>
</feature>
<evidence type="ECO:0000313" key="3">
    <source>
        <dbReference type="Proteomes" id="UP000239366"/>
    </source>
</evidence>
<feature type="compositionally biased region" description="Acidic residues" evidence="1">
    <location>
        <begin position="183"/>
        <end position="212"/>
    </location>
</feature>
<gene>
    <name evidence="2" type="ORF">BST99_13555</name>
</gene>
<feature type="compositionally biased region" description="Acidic residues" evidence="1">
    <location>
        <begin position="234"/>
        <end position="250"/>
    </location>
</feature>
<comment type="caution">
    <text evidence="2">The sequence shown here is derived from an EMBL/GenBank/DDBJ whole genome shotgun (WGS) entry which is preliminary data.</text>
</comment>
<dbReference type="EMBL" id="MQVX01000001">
    <property type="protein sequence ID" value="PQJ16605.1"/>
    <property type="molecule type" value="Genomic_DNA"/>
</dbReference>
<protein>
    <submittedName>
        <fullName evidence="2">Uncharacterized protein</fullName>
    </submittedName>
</protein>
<reference evidence="3" key="1">
    <citation type="submission" date="2016-11" db="EMBL/GenBank/DDBJ databases">
        <title>Trade-off between light-utilization and light-protection in marine flavobacteria.</title>
        <authorList>
            <person name="Kumagai Y."/>
            <person name="Yoshizawa S."/>
            <person name="Kogure K."/>
        </authorList>
    </citation>
    <scope>NUCLEOTIDE SEQUENCE [LARGE SCALE GENOMIC DNA]</scope>
    <source>
        <strain evidence="3">SG-18</strain>
    </source>
</reference>
<dbReference type="Proteomes" id="UP000239366">
    <property type="component" value="Unassembled WGS sequence"/>
</dbReference>
<keyword evidence="3" id="KW-1185">Reference proteome</keyword>